<accession>A0AA36NKZ0</accession>
<evidence type="ECO:0000256" key="1">
    <source>
        <dbReference type="ARBA" id="ARBA00004245"/>
    </source>
</evidence>
<evidence type="ECO:0000256" key="7">
    <source>
        <dbReference type="SAM" id="Coils"/>
    </source>
</evidence>
<evidence type="ECO:0000256" key="5">
    <source>
        <dbReference type="ARBA" id="ARBA00023054"/>
    </source>
</evidence>
<dbReference type="PRINTS" id="PR01799">
    <property type="entry name" value="SFASSEMBLIN"/>
</dbReference>
<reference evidence="8" key="1">
    <citation type="submission" date="2023-08" db="EMBL/GenBank/DDBJ databases">
        <authorList>
            <person name="Chen Y."/>
            <person name="Shah S."/>
            <person name="Dougan E. K."/>
            <person name="Thang M."/>
            <person name="Chan C."/>
        </authorList>
    </citation>
    <scope>NUCLEOTIDE SEQUENCE</scope>
</reference>
<gene>
    <name evidence="8" type="ORF">EVOR1521_LOCUS29826</name>
</gene>
<dbReference type="GO" id="GO:0005874">
    <property type="term" value="C:microtubule"/>
    <property type="evidence" value="ECO:0007669"/>
    <property type="project" value="UniProtKB-KW"/>
</dbReference>
<keyword evidence="4" id="KW-0493">Microtubule</keyword>
<name>A0AA36NKZ0_9DINO</name>
<organism evidence="8 9">
    <name type="scientific">Effrenium voratum</name>
    <dbReference type="NCBI Taxonomy" id="2562239"/>
    <lineage>
        <taxon>Eukaryota</taxon>
        <taxon>Sar</taxon>
        <taxon>Alveolata</taxon>
        <taxon>Dinophyceae</taxon>
        <taxon>Suessiales</taxon>
        <taxon>Symbiodiniaceae</taxon>
        <taxon>Effrenium</taxon>
    </lineage>
</organism>
<dbReference type="PANTHER" id="PTHR40412:SF1">
    <property type="entry name" value="SF-ASSEMBLIN"/>
    <property type="match status" value="1"/>
</dbReference>
<evidence type="ECO:0000313" key="9">
    <source>
        <dbReference type="Proteomes" id="UP001178507"/>
    </source>
</evidence>
<dbReference type="AlphaFoldDB" id="A0AA36NKZ0"/>
<proteinExistence type="inferred from homology"/>
<evidence type="ECO:0000256" key="4">
    <source>
        <dbReference type="ARBA" id="ARBA00022701"/>
    </source>
</evidence>
<keyword evidence="5 7" id="KW-0175">Coiled coil</keyword>
<dbReference type="GO" id="GO:0005200">
    <property type="term" value="F:structural constituent of cytoskeleton"/>
    <property type="evidence" value="ECO:0007669"/>
    <property type="project" value="InterPro"/>
</dbReference>
<comment type="similarity">
    <text evidence="2">Belongs to the SF-assemblin family.</text>
</comment>
<dbReference type="EMBL" id="CAUJNA010003718">
    <property type="protein sequence ID" value="CAJ1408396.1"/>
    <property type="molecule type" value="Genomic_DNA"/>
</dbReference>
<comment type="subcellular location">
    <subcellularLocation>
        <location evidence="1">Cytoplasm</location>
        <location evidence="1">Cytoskeleton</location>
    </subcellularLocation>
</comment>
<dbReference type="PANTHER" id="PTHR40412">
    <property type="entry name" value="SF-ASSEMBLIN"/>
    <property type="match status" value="1"/>
</dbReference>
<dbReference type="Pfam" id="PF06705">
    <property type="entry name" value="SF-assemblin"/>
    <property type="match status" value="1"/>
</dbReference>
<evidence type="ECO:0000256" key="6">
    <source>
        <dbReference type="ARBA" id="ARBA00023212"/>
    </source>
</evidence>
<protein>
    <recommendedName>
        <fullName evidence="10">SF-assemblin</fullName>
    </recommendedName>
</protein>
<comment type="caution">
    <text evidence="8">The sequence shown here is derived from an EMBL/GenBank/DDBJ whole genome shotgun (WGS) entry which is preliminary data.</text>
</comment>
<dbReference type="Proteomes" id="UP001178507">
    <property type="component" value="Unassembled WGS sequence"/>
</dbReference>
<sequence length="260" mass="29478">MEESMSLNDTAPAMMQAKISSLREKFSSFQSQWEEDTRSRIDRDSSKLAGVKEGMMKVVQSVQSEIREREEANKALGTMFESQVQAIEDRLEAVFMEKLDRLGSSVATLGERMAQVEHDFADTREKQMQEAVLRNQRLAQEVANSVSAQEKETAERKVREDSLAKQLSDYEVQTRAALKAQAQLREQKYQALRAQLDSLKQQRETGDDEINSYAADKVVGIKAMLAAEARARAQADDDIMQALKHYTTCLQDALRIINQH</sequence>
<keyword evidence="6" id="KW-0206">Cytoskeleton</keyword>
<evidence type="ECO:0008006" key="10">
    <source>
        <dbReference type="Google" id="ProtNLM"/>
    </source>
</evidence>
<keyword evidence="3" id="KW-0963">Cytoplasm</keyword>
<dbReference type="InterPro" id="IPR008374">
    <property type="entry name" value="SF_assemblin/giardin_b"/>
</dbReference>
<feature type="coiled-coil region" evidence="7">
    <location>
        <begin position="175"/>
        <end position="209"/>
    </location>
</feature>
<evidence type="ECO:0000256" key="3">
    <source>
        <dbReference type="ARBA" id="ARBA00022490"/>
    </source>
</evidence>
<evidence type="ECO:0000256" key="2">
    <source>
        <dbReference type="ARBA" id="ARBA00005678"/>
    </source>
</evidence>
<evidence type="ECO:0000313" key="8">
    <source>
        <dbReference type="EMBL" id="CAJ1408396.1"/>
    </source>
</evidence>
<keyword evidence="9" id="KW-1185">Reference proteome</keyword>